<feature type="domain" description="NAD(P)-binding" evidence="4">
    <location>
        <begin position="12"/>
        <end position="156"/>
    </location>
</feature>
<dbReference type="PANTHER" id="PTHR47706:SF9">
    <property type="entry name" value="NMRA-LIKE DOMAIN-CONTAINING PROTEIN-RELATED"/>
    <property type="match status" value="1"/>
</dbReference>
<evidence type="ECO:0000313" key="5">
    <source>
        <dbReference type="EMBL" id="KAL3419866.1"/>
    </source>
</evidence>
<evidence type="ECO:0000256" key="2">
    <source>
        <dbReference type="ARBA" id="ARBA00022857"/>
    </source>
</evidence>
<proteinExistence type="inferred from homology"/>
<evidence type="ECO:0000313" key="6">
    <source>
        <dbReference type="Proteomes" id="UP001629113"/>
    </source>
</evidence>
<comment type="similarity">
    <text evidence="1">Belongs to the NmrA-type oxidoreductase family. Isoflavone reductase subfamily.</text>
</comment>
<dbReference type="Pfam" id="PF13460">
    <property type="entry name" value="NAD_binding_10"/>
    <property type="match status" value="1"/>
</dbReference>
<protein>
    <submittedName>
        <fullName evidence="5">Pinoresinol reductase 1-like protein 3</fullName>
    </submittedName>
</protein>
<dbReference type="PANTHER" id="PTHR47706">
    <property type="entry name" value="NMRA-LIKE FAMILY PROTEIN"/>
    <property type="match status" value="1"/>
</dbReference>
<organism evidence="5 6">
    <name type="scientific">Phlyctema vagabunda</name>
    <dbReference type="NCBI Taxonomy" id="108571"/>
    <lineage>
        <taxon>Eukaryota</taxon>
        <taxon>Fungi</taxon>
        <taxon>Dikarya</taxon>
        <taxon>Ascomycota</taxon>
        <taxon>Pezizomycotina</taxon>
        <taxon>Leotiomycetes</taxon>
        <taxon>Helotiales</taxon>
        <taxon>Dermateaceae</taxon>
        <taxon>Phlyctema</taxon>
    </lineage>
</organism>
<accession>A0ABR4P974</accession>
<dbReference type="SUPFAM" id="SSF51735">
    <property type="entry name" value="NAD(P)-binding Rossmann-fold domains"/>
    <property type="match status" value="1"/>
</dbReference>
<dbReference type="InterPro" id="IPR016040">
    <property type="entry name" value="NAD(P)-bd_dom"/>
</dbReference>
<keyword evidence="6" id="KW-1185">Reference proteome</keyword>
<dbReference type="InterPro" id="IPR036291">
    <property type="entry name" value="NAD(P)-bd_dom_sf"/>
</dbReference>
<evidence type="ECO:0000256" key="1">
    <source>
        <dbReference type="ARBA" id="ARBA00005725"/>
    </source>
</evidence>
<name>A0ABR4P974_9HELO</name>
<dbReference type="InterPro" id="IPR045312">
    <property type="entry name" value="PCBER-like"/>
</dbReference>
<keyword evidence="2" id="KW-0521">NADP</keyword>
<sequence>MSQRIRTVIVAGASGTIGAPILAGLLASKLFKVSVLSRPESKATFPSGVDVKRVDPEDNAGLVEALKGQDALISTVSGKVSSLQIPLLEAAIEAGVKRIIPSEWAFHAMRSANQELDDLVAPGRPVVEFLKQKGREAEAQGKDFHWTGVDPGIFFDCCLKTGFMGIAVIPERKATIWDNGDTRFSATNIPTIVTAVVQILTTADAETRNRFVTIESFATTQNEIIATLEAVSGKSWDVTRKTTEEQLRTANALAATGQWMPSFSIKIMTLIYEPGSGADLSVYSKLDNELLGLPKENIRDAVESVLREFK</sequence>
<dbReference type="InterPro" id="IPR051609">
    <property type="entry name" value="NmrA/Isoflavone_reductase-like"/>
</dbReference>
<keyword evidence="3" id="KW-0560">Oxidoreductase</keyword>
<evidence type="ECO:0000259" key="4">
    <source>
        <dbReference type="Pfam" id="PF13460"/>
    </source>
</evidence>
<comment type="caution">
    <text evidence="5">The sequence shown here is derived from an EMBL/GenBank/DDBJ whole genome shotgun (WGS) entry which is preliminary data.</text>
</comment>
<dbReference type="Gene3D" id="3.40.50.720">
    <property type="entry name" value="NAD(P)-binding Rossmann-like Domain"/>
    <property type="match status" value="1"/>
</dbReference>
<dbReference type="CDD" id="cd05259">
    <property type="entry name" value="PCBER_SDR_a"/>
    <property type="match status" value="1"/>
</dbReference>
<dbReference type="Proteomes" id="UP001629113">
    <property type="component" value="Unassembled WGS sequence"/>
</dbReference>
<gene>
    <name evidence="5" type="ORF">PVAG01_08364</name>
</gene>
<evidence type="ECO:0000256" key="3">
    <source>
        <dbReference type="ARBA" id="ARBA00023002"/>
    </source>
</evidence>
<reference evidence="5 6" key="1">
    <citation type="submission" date="2024-06" db="EMBL/GenBank/DDBJ databases">
        <title>Complete genome of Phlyctema vagabunda strain 19-DSS-EL-015.</title>
        <authorList>
            <person name="Fiorenzani C."/>
        </authorList>
    </citation>
    <scope>NUCLEOTIDE SEQUENCE [LARGE SCALE GENOMIC DNA]</scope>
    <source>
        <strain evidence="5 6">19-DSS-EL-015</strain>
    </source>
</reference>
<dbReference type="Gene3D" id="3.90.25.10">
    <property type="entry name" value="UDP-galactose 4-epimerase, domain 1"/>
    <property type="match status" value="1"/>
</dbReference>
<dbReference type="EMBL" id="JBFCZG010000007">
    <property type="protein sequence ID" value="KAL3419866.1"/>
    <property type="molecule type" value="Genomic_DNA"/>
</dbReference>